<protein>
    <submittedName>
        <fullName evidence="2">AGAP007274-PA-like protein</fullName>
    </submittedName>
</protein>
<gene>
    <name evidence="2" type="ORF">ZHAS_00007820</name>
</gene>
<feature type="chain" id="PRO_5001783703" evidence="1">
    <location>
        <begin position="26"/>
        <end position="509"/>
    </location>
</feature>
<proteinExistence type="predicted"/>
<accession>A0A084VQT6</accession>
<keyword evidence="4" id="KW-1185">Reference proteome</keyword>
<evidence type="ECO:0000313" key="3">
    <source>
        <dbReference type="EnsemblMetazoa" id="ASIC007820-PA"/>
    </source>
</evidence>
<dbReference type="AlphaFoldDB" id="A0A084VQT6"/>
<dbReference type="Proteomes" id="UP000030765">
    <property type="component" value="Unassembled WGS sequence"/>
</dbReference>
<keyword evidence="1" id="KW-0732">Signal</keyword>
<name>A0A084VQT6_ANOSI</name>
<organism evidence="2">
    <name type="scientific">Anopheles sinensis</name>
    <name type="common">Mosquito</name>
    <dbReference type="NCBI Taxonomy" id="74873"/>
    <lineage>
        <taxon>Eukaryota</taxon>
        <taxon>Metazoa</taxon>
        <taxon>Ecdysozoa</taxon>
        <taxon>Arthropoda</taxon>
        <taxon>Hexapoda</taxon>
        <taxon>Insecta</taxon>
        <taxon>Pterygota</taxon>
        <taxon>Neoptera</taxon>
        <taxon>Endopterygota</taxon>
        <taxon>Diptera</taxon>
        <taxon>Nematocera</taxon>
        <taxon>Culicoidea</taxon>
        <taxon>Culicidae</taxon>
        <taxon>Anophelinae</taxon>
        <taxon>Anopheles</taxon>
    </lineage>
</organism>
<dbReference type="VEuPathDB" id="VectorBase:ASIC007820"/>
<dbReference type="EMBL" id="KE525006">
    <property type="protein sequence ID" value="KFB40330.1"/>
    <property type="molecule type" value="Genomic_DNA"/>
</dbReference>
<feature type="signal peptide" evidence="1">
    <location>
        <begin position="1"/>
        <end position="25"/>
    </location>
</feature>
<reference evidence="2 4" key="1">
    <citation type="journal article" date="2014" name="BMC Genomics">
        <title>Genome sequence of Anopheles sinensis provides insight into genetics basis of mosquito competence for malaria parasites.</title>
        <authorList>
            <person name="Zhou D."/>
            <person name="Zhang D."/>
            <person name="Ding G."/>
            <person name="Shi L."/>
            <person name="Hou Q."/>
            <person name="Ye Y."/>
            <person name="Xu Y."/>
            <person name="Zhou H."/>
            <person name="Xiong C."/>
            <person name="Li S."/>
            <person name="Yu J."/>
            <person name="Hong S."/>
            <person name="Yu X."/>
            <person name="Zou P."/>
            <person name="Chen C."/>
            <person name="Chang X."/>
            <person name="Wang W."/>
            <person name="Lv Y."/>
            <person name="Sun Y."/>
            <person name="Ma L."/>
            <person name="Shen B."/>
            <person name="Zhu C."/>
        </authorList>
    </citation>
    <scope>NUCLEOTIDE SEQUENCE [LARGE SCALE GENOMIC DNA]</scope>
</reference>
<sequence>MRAWLPIVSAIAFGVVLWQTSPVAAVPNYGLTNDVPGSQRVADNVNRVASYLPSLAADQLSTATITQTAYGLPTIVQLLKETGKHVSEVGLAGTAAMSTLISGNSGSSANLFQSAIQTIDDGLDHLQQHLPTTKAALTQLIGTNVSDRLADSFARIEKGLTRLKNAVKALKDAVGAAVSEAGSESSVSNAILLRYITVPLVYELAESASNLRAYLPVVHYTLTSSIEDAVTADTFLTAYQTTVNLVDGLIDLIVAPLGTAKADFYSNLKSAVQDLASSFAGSQEVLASLAMRSVPALDTAVTAMLNTFDLTLTDVDGDVSQVATSLQDYMSFIEQLLTITDTELVSIEESELIGALIHSLIDCGRYSRYCFHKYQYLVAKLLESLIEKLGICVQREERRLSNLGAATSSLIGYTTDDIEDVVDYLTICDIVQDATNKANCVSTISGSITPLGTIFGDFYALLYQLIGTELDASKQRVKMCVGLSKRLFSEQYIPDLRAEIESCATDGPA</sequence>
<dbReference type="VEuPathDB" id="VectorBase:ASIS016357"/>
<dbReference type="OMA" id="YLTICDI"/>
<dbReference type="EMBL" id="ATLV01015320">
    <property type="status" value="NOT_ANNOTATED_CDS"/>
    <property type="molecule type" value="Genomic_DNA"/>
</dbReference>
<dbReference type="EnsemblMetazoa" id="ASIC007820-RA">
    <property type="protein sequence ID" value="ASIC007820-PA"/>
    <property type="gene ID" value="ASIC007820"/>
</dbReference>
<evidence type="ECO:0000313" key="2">
    <source>
        <dbReference type="EMBL" id="KFB40330.1"/>
    </source>
</evidence>
<dbReference type="OrthoDB" id="7736496at2759"/>
<reference evidence="3" key="2">
    <citation type="submission" date="2020-05" db="UniProtKB">
        <authorList>
            <consortium name="EnsemblMetazoa"/>
        </authorList>
    </citation>
    <scope>IDENTIFICATION</scope>
</reference>
<evidence type="ECO:0000256" key="1">
    <source>
        <dbReference type="SAM" id="SignalP"/>
    </source>
</evidence>
<evidence type="ECO:0000313" key="4">
    <source>
        <dbReference type="Proteomes" id="UP000030765"/>
    </source>
</evidence>